<dbReference type="InterPro" id="IPR036250">
    <property type="entry name" value="AcylCo_DH-like_C"/>
</dbReference>
<feature type="domain" description="Acyl-CoA oxidase C-alpha1" evidence="14">
    <location>
        <begin position="191"/>
        <end position="354"/>
    </location>
</feature>
<keyword evidence="7" id="KW-0560">Oxidoreductase</keyword>
<comment type="cofactor">
    <cofactor evidence="1">
        <name>FAD</name>
        <dbReference type="ChEBI" id="CHEBI:57692"/>
    </cofactor>
</comment>
<dbReference type="Gene3D" id="2.40.110.10">
    <property type="entry name" value="Butyryl-CoA Dehydrogenase, subunit A, domain 2"/>
    <property type="match status" value="1"/>
</dbReference>
<gene>
    <name evidence="15" type="ORF">EHAR0213_LOCUS14705</name>
</gene>
<name>A0A7S3JIG0_9SPIT</name>
<keyword evidence="4 10" id="KW-0285">Flavoprotein</keyword>
<evidence type="ECO:0000256" key="11">
    <source>
        <dbReference type="PIRSR" id="PIRSR000168-1"/>
    </source>
</evidence>
<comment type="subcellular location">
    <subcellularLocation>
        <location evidence="2">Peroxisome</location>
    </subcellularLocation>
</comment>
<evidence type="ECO:0000256" key="4">
    <source>
        <dbReference type="ARBA" id="ARBA00022630"/>
    </source>
</evidence>
<evidence type="ECO:0000256" key="10">
    <source>
        <dbReference type="PIRNR" id="PIRNR000168"/>
    </source>
</evidence>
<feature type="active site" description="Proton acceptor" evidence="11">
    <location>
        <position position="339"/>
    </location>
</feature>
<dbReference type="GO" id="GO:0005504">
    <property type="term" value="F:fatty acid binding"/>
    <property type="evidence" value="ECO:0007669"/>
    <property type="project" value="TreeGrafter"/>
</dbReference>
<dbReference type="PANTHER" id="PTHR10909">
    <property type="entry name" value="ELECTRON TRANSPORT OXIDOREDUCTASE"/>
    <property type="match status" value="1"/>
</dbReference>
<dbReference type="GO" id="GO:0005777">
    <property type="term" value="C:peroxisome"/>
    <property type="evidence" value="ECO:0007669"/>
    <property type="project" value="UniProtKB-SubCell"/>
</dbReference>
<evidence type="ECO:0000259" key="14">
    <source>
        <dbReference type="Pfam" id="PF22924"/>
    </source>
</evidence>
<sequence>MAIEPIYFGLDRHALILHLNGFVKTIELLGSDAQKEKWLKRSYALDVVGCYAQTELGHGSDVRSLETTATYDQLTQEFVLDSPTISSIKFWPGGLGKTANHAVVQAQTYVDGKHIGLQTFIVPIRDENHVPLENVHIGDIGTKYSFNSTDNGFLRMSNVRVPLENMLARYTQVTSDGKVTFASEKSMKLGYGNMLFLRVFFFYFRCISLSRLATIAIRYGIVRRQFKSQETGIERQIMDYQTHQMRLFPVVGCSYAIVLTSQTLVNTYFRYEEELKDGKEPFVLLRQLHALCSTLKPIATWKVRKFGEIVKQCCGGHGFLEVSGIHRIVKEEEALITAEGANNVILQQTAKYLLEQCQKLMNGEELDEITKYFVNHFQSDTMKHLPKATDYKSLNDKLINAFERRVVVFLRTAAEKFQKLVASGLTIEQVWNEKTQQQFIKAAEYFGEAYMIREAFHNLDNSEFLNEKTRPTIEKFLQIYTIYTILDELASFLYGDFFEEHDVEEIRQSFRDLCHVVRKNAIGIVDSFGYTDDDLMSVLGSFDGDVYNKLINIVRKNPLNKSNTLPGYFDYIKPLRAKI</sequence>
<feature type="domain" description="Acyl-CoA oxidase C-terminal" evidence="13">
    <location>
        <begin position="396"/>
        <end position="575"/>
    </location>
</feature>
<dbReference type="InterPro" id="IPR046373">
    <property type="entry name" value="Acyl-CoA_Oxase/DH_mid-dom_sf"/>
</dbReference>
<dbReference type="Gene3D" id="1.20.140.10">
    <property type="entry name" value="Butyryl-CoA Dehydrogenase, subunit A, domain 3"/>
    <property type="match status" value="2"/>
</dbReference>
<dbReference type="AlphaFoldDB" id="A0A7S3JIG0"/>
<keyword evidence="9" id="KW-0576">Peroxisome</keyword>
<evidence type="ECO:0000256" key="1">
    <source>
        <dbReference type="ARBA" id="ARBA00001974"/>
    </source>
</evidence>
<evidence type="ECO:0000256" key="6">
    <source>
        <dbReference type="ARBA" id="ARBA00022832"/>
    </source>
</evidence>
<dbReference type="PIRSF" id="PIRSF000168">
    <property type="entry name" value="Acyl-CoA_oxidase"/>
    <property type="match status" value="1"/>
</dbReference>
<evidence type="ECO:0000256" key="7">
    <source>
        <dbReference type="ARBA" id="ARBA00023002"/>
    </source>
</evidence>
<dbReference type="SUPFAM" id="SSF56645">
    <property type="entry name" value="Acyl-CoA dehydrogenase NM domain-like"/>
    <property type="match status" value="1"/>
</dbReference>
<dbReference type="InterPro" id="IPR009100">
    <property type="entry name" value="AcylCoA_DH/oxidase_NM_dom_sf"/>
</dbReference>
<dbReference type="FunFam" id="1.20.140.10:FF:000010">
    <property type="entry name" value="Acyl-coenzyme A oxidase"/>
    <property type="match status" value="1"/>
</dbReference>
<keyword evidence="8" id="KW-0443">Lipid metabolism</keyword>
<dbReference type="SUPFAM" id="SSF47203">
    <property type="entry name" value="Acyl-CoA dehydrogenase C-terminal domain-like"/>
    <property type="match status" value="2"/>
</dbReference>
<dbReference type="PANTHER" id="PTHR10909:SF250">
    <property type="entry name" value="PEROXISOMAL ACYL-COENZYME A OXIDASE 1"/>
    <property type="match status" value="1"/>
</dbReference>
<dbReference type="GO" id="GO:0003997">
    <property type="term" value="F:acyl-CoA oxidase activity"/>
    <property type="evidence" value="ECO:0007669"/>
    <property type="project" value="InterPro"/>
</dbReference>
<evidence type="ECO:0000256" key="9">
    <source>
        <dbReference type="ARBA" id="ARBA00023140"/>
    </source>
</evidence>
<dbReference type="EMBL" id="HBII01035183">
    <property type="protein sequence ID" value="CAE0355788.1"/>
    <property type="molecule type" value="Transcribed_RNA"/>
</dbReference>
<dbReference type="Pfam" id="PF01756">
    <property type="entry name" value="ACOX"/>
    <property type="match status" value="1"/>
</dbReference>
<dbReference type="InterPro" id="IPR012258">
    <property type="entry name" value="Acyl-CoA_oxidase"/>
</dbReference>
<feature type="binding site" evidence="12">
    <location>
        <position position="93"/>
    </location>
    <ligand>
        <name>FAD</name>
        <dbReference type="ChEBI" id="CHEBI:57692"/>
    </ligand>
</feature>
<dbReference type="Pfam" id="PF22924">
    <property type="entry name" value="ACOX_C_alpha1"/>
    <property type="match status" value="1"/>
</dbReference>
<evidence type="ECO:0000313" key="15">
    <source>
        <dbReference type="EMBL" id="CAE0355788.1"/>
    </source>
</evidence>
<dbReference type="InterPro" id="IPR055060">
    <property type="entry name" value="ACOX_C_alpha1"/>
</dbReference>
<dbReference type="GO" id="GO:0033540">
    <property type="term" value="P:fatty acid beta-oxidation using acyl-CoA oxidase"/>
    <property type="evidence" value="ECO:0007669"/>
    <property type="project" value="TreeGrafter"/>
</dbReference>
<dbReference type="FunFam" id="2.40.110.10:FF:000003">
    <property type="entry name" value="Acyl-coenzyme A oxidase"/>
    <property type="match status" value="1"/>
</dbReference>
<evidence type="ECO:0000256" key="2">
    <source>
        <dbReference type="ARBA" id="ARBA00004275"/>
    </source>
</evidence>
<dbReference type="FunFam" id="1.20.140.10:FF:000013">
    <property type="entry name" value="Acyl-coenzyme A oxidase"/>
    <property type="match status" value="1"/>
</dbReference>
<organism evidence="15">
    <name type="scientific">Euplotes harpa</name>
    <dbReference type="NCBI Taxonomy" id="151035"/>
    <lineage>
        <taxon>Eukaryota</taxon>
        <taxon>Sar</taxon>
        <taxon>Alveolata</taxon>
        <taxon>Ciliophora</taxon>
        <taxon>Intramacronucleata</taxon>
        <taxon>Spirotrichea</taxon>
        <taxon>Hypotrichia</taxon>
        <taxon>Euplotida</taxon>
        <taxon>Euplotidae</taxon>
        <taxon>Euplotes</taxon>
    </lineage>
</organism>
<feature type="binding site" evidence="12">
    <location>
        <position position="54"/>
    </location>
    <ligand>
        <name>FAD</name>
        <dbReference type="ChEBI" id="CHEBI:57692"/>
    </ligand>
</feature>
<protein>
    <recommendedName>
        <fullName evidence="10">Acyl-coenzyme A oxidase</fullName>
    </recommendedName>
</protein>
<dbReference type="GO" id="GO:0055088">
    <property type="term" value="P:lipid homeostasis"/>
    <property type="evidence" value="ECO:0007669"/>
    <property type="project" value="TreeGrafter"/>
</dbReference>
<evidence type="ECO:0000256" key="12">
    <source>
        <dbReference type="PIRSR" id="PIRSR000168-2"/>
    </source>
</evidence>
<evidence type="ECO:0000256" key="8">
    <source>
        <dbReference type="ARBA" id="ARBA00023098"/>
    </source>
</evidence>
<reference evidence="15" key="1">
    <citation type="submission" date="2021-01" db="EMBL/GenBank/DDBJ databases">
        <authorList>
            <person name="Corre E."/>
            <person name="Pelletier E."/>
            <person name="Niang G."/>
            <person name="Scheremetjew M."/>
            <person name="Finn R."/>
            <person name="Kale V."/>
            <person name="Holt S."/>
            <person name="Cochrane G."/>
            <person name="Meng A."/>
            <person name="Brown T."/>
            <person name="Cohen L."/>
        </authorList>
    </citation>
    <scope>NUCLEOTIDE SEQUENCE</scope>
    <source>
        <strain evidence="15">FSP1.4</strain>
    </source>
</reference>
<accession>A0A7S3JIG0</accession>
<dbReference type="GO" id="GO:0071949">
    <property type="term" value="F:FAD binding"/>
    <property type="evidence" value="ECO:0007669"/>
    <property type="project" value="InterPro"/>
</dbReference>
<comment type="similarity">
    <text evidence="3 10">Belongs to the acyl-CoA oxidase family.</text>
</comment>
<proteinExistence type="inferred from homology"/>
<dbReference type="InterPro" id="IPR002655">
    <property type="entry name" value="Acyl-CoA_oxidase_C"/>
</dbReference>
<evidence type="ECO:0000256" key="5">
    <source>
        <dbReference type="ARBA" id="ARBA00022827"/>
    </source>
</evidence>
<keyword evidence="5 10" id="KW-0274">FAD</keyword>
<keyword evidence="6" id="KW-0276">Fatty acid metabolism</keyword>
<evidence type="ECO:0000259" key="13">
    <source>
        <dbReference type="Pfam" id="PF01756"/>
    </source>
</evidence>
<evidence type="ECO:0000256" key="3">
    <source>
        <dbReference type="ARBA" id="ARBA00006288"/>
    </source>
</evidence>